<dbReference type="Proteomes" id="UP000051315">
    <property type="component" value="Unassembled WGS sequence"/>
</dbReference>
<evidence type="ECO:0000256" key="7">
    <source>
        <dbReference type="ARBA" id="ARBA00022857"/>
    </source>
</evidence>
<dbReference type="GO" id="GO:0070402">
    <property type="term" value="F:NADPH binding"/>
    <property type="evidence" value="ECO:0007669"/>
    <property type="project" value="UniProtKB-UniRule"/>
</dbReference>
<dbReference type="EC" id="5.3.3.2" evidence="11"/>
<evidence type="ECO:0000259" key="12">
    <source>
        <dbReference type="Pfam" id="PF01070"/>
    </source>
</evidence>
<dbReference type="STRING" id="1423735.FC15_GL001288"/>
<evidence type="ECO:0000313" key="14">
    <source>
        <dbReference type="Proteomes" id="UP000051315"/>
    </source>
</evidence>
<evidence type="ECO:0000313" key="13">
    <source>
        <dbReference type="EMBL" id="KRM10683.1"/>
    </source>
</evidence>
<dbReference type="PATRIC" id="fig|1423735.3.peg.1334"/>
<dbReference type="NCBIfam" id="TIGR02151">
    <property type="entry name" value="IPP_isom_2"/>
    <property type="match status" value="1"/>
</dbReference>
<reference evidence="13 14" key="1">
    <citation type="journal article" date="2015" name="Genome Announc.">
        <title>Expanding the biotechnology potential of lactobacilli through comparative genomics of 213 strains and associated genera.</title>
        <authorList>
            <person name="Sun Z."/>
            <person name="Harris H.M."/>
            <person name="McCann A."/>
            <person name="Guo C."/>
            <person name="Argimon S."/>
            <person name="Zhang W."/>
            <person name="Yang X."/>
            <person name="Jeffery I.B."/>
            <person name="Cooney J.C."/>
            <person name="Kagawa T.F."/>
            <person name="Liu W."/>
            <person name="Song Y."/>
            <person name="Salvetti E."/>
            <person name="Wrobel A."/>
            <person name="Rasinkangas P."/>
            <person name="Parkhill J."/>
            <person name="Rea M.C."/>
            <person name="O'Sullivan O."/>
            <person name="Ritari J."/>
            <person name="Douillard F.P."/>
            <person name="Paul Ross R."/>
            <person name="Yang R."/>
            <person name="Briner A.E."/>
            <person name="Felis G.E."/>
            <person name="de Vos W.M."/>
            <person name="Barrangou R."/>
            <person name="Klaenhammer T.R."/>
            <person name="Caufield P.W."/>
            <person name="Cui Y."/>
            <person name="Zhang H."/>
            <person name="O'Toole P.W."/>
        </authorList>
    </citation>
    <scope>NUCLEOTIDE SEQUENCE [LARGE SCALE GENOMIC DNA]</scope>
    <source>
        <strain evidence="13 14">DSM 17758</strain>
    </source>
</reference>
<dbReference type="InterPro" id="IPR013785">
    <property type="entry name" value="Aldolase_TIM"/>
</dbReference>
<dbReference type="InterPro" id="IPR000262">
    <property type="entry name" value="FMN-dep_DH"/>
</dbReference>
<sequence>MTINSKQEQRKKEHLAIAERLYRQSAFERDQFAQVRLLHPVLPETNQAAVHPEQLLFNRPIAYPIYINAMTGGAADAMVINDKLAQLAAHFNLPMAVGSMSILKQQPELADTFTIVREQNPNGVIFANLGADHAPEFAQEMIDLIHADALQIHLNAAQEFAMPEGDQDFRWIDNLRALQSTVGQQTPLIAKEVGFGMSAASQAALFDLGFNYLDLSGISRTNFIAIEDHRRPTHLVSDYQDFGLTLIESLLARLSLRQTVQKQAALTFASGGIRTPWQAVKAFALGADLVGMSAYFLHLALHHPIEEMITIFQAWLDELNQLLPVFGCTSVADLRQIELIFSPNLISFADQIGLDWQQIRTSR</sequence>
<feature type="binding site" evidence="11">
    <location>
        <position position="216"/>
    </location>
    <ligand>
        <name>FMN</name>
        <dbReference type="ChEBI" id="CHEBI:58210"/>
    </ligand>
</feature>
<feature type="binding site" evidence="11">
    <location>
        <position position="221"/>
    </location>
    <ligand>
        <name>FMN</name>
        <dbReference type="ChEBI" id="CHEBI:58210"/>
    </ligand>
</feature>
<keyword evidence="3 11" id="KW-0285">Flavoprotein</keyword>
<evidence type="ECO:0000256" key="5">
    <source>
        <dbReference type="ARBA" id="ARBA00022723"/>
    </source>
</evidence>
<dbReference type="GO" id="GO:0016491">
    <property type="term" value="F:oxidoreductase activity"/>
    <property type="evidence" value="ECO:0007669"/>
    <property type="project" value="InterPro"/>
</dbReference>
<keyword evidence="5 11" id="KW-0479">Metal-binding</keyword>
<evidence type="ECO:0000256" key="4">
    <source>
        <dbReference type="ARBA" id="ARBA00022643"/>
    </source>
</evidence>
<dbReference type="PANTHER" id="PTHR43665:SF1">
    <property type="entry name" value="ISOPENTENYL-DIPHOSPHATE DELTA-ISOMERASE"/>
    <property type="match status" value="1"/>
</dbReference>
<evidence type="ECO:0000256" key="1">
    <source>
        <dbReference type="ARBA" id="ARBA00001917"/>
    </source>
</evidence>
<dbReference type="EMBL" id="AZFX01000036">
    <property type="protein sequence ID" value="KRM10683.1"/>
    <property type="molecule type" value="Genomic_DNA"/>
</dbReference>
<evidence type="ECO:0000256" key="8">
    <source>
        <dbReference type="ARBA" id="ARBA00023229"/>
    </source>
</evidence>
<feature type="binding site" evidence="11">
    <location>
        <begin position="293"/>
        <end position="294"/>
    </location>
    <ligand>
        <name>FMN</name>
        <dbReference type="ChEBI" id="CHEBI:58210"/>
    </ligand>
</feature>
<comment type="subcellular location">
    <subcellularLocation>
        <location evidence="11">Cytoplasm</location>
    </subcellularLocation>
</comment>
<dbReference type="PIRSF" id="PIRSF003314">
    <property type="entry name" value="IPP_isomerase"/>
    <property type="match status" value="1"/>
</dbReference>
<evidence type="ECO:0000256" key="11">
    <source>
        <dbReference type="HAMAP-Rule" id="MF_00354"/>
    </source>
</evidence>
<dbReference type="GO" id="GO:0005737">
    <property type="term" value="C:cytoplasm"/>
    <property type="evidence" value="ECO:0007669"/>
    <property type="project" value="UniProtKB-SubCell"/>
</dbReference>
<comment type="cofactor">
    <cofactor evidence="11">
        <name>NADPH</name>
        <dbReference type="ChEBI" id="CHEBI:57783"/>
    </cofactor>
</comment>
<dbReference type="GO" id="GO:0010181">
    <property type="term" value="F:FMN binding"/>
    <property type="evidence" value="ECO:0007669"/>
    <property type="project" value="UniProtKB-UniRule"/>
</dbReference>
<dbReference type="GO" id="GO:0008299">
    <property type="term" value="P:isoprenoid biosynthetic process"/>
    <property type="evidence" value="ECO:0007669"/>
    <property type="project" value="UniProtKB-UniRule"/>
</dbReference>
<dbReference type="PANTHER" id="PTHR43665">
    <property type="entry name" value="ISOPENTENYL-DIPHOSPHATE DELTA-ISOMERASE"/>
    <property type="match status" value="1"/>
</dbReference>
<comment type="catalytic activity">
    <reaction evidence="11">
        <text>isopentenyl diphosphate = dimethylallyl diphosphate</text>
        <dbReference type="Rhea" id="RHEA:23284"/>
        <dbReference type="ChEBI" id="CHEBI:57623"/>
        <dbReference type="ChEBI" id="CHEBI:128769"/>
        <dbReference type="EC" id="5.3.3.2"/>
    </reaction>
</comment>
<feature type="binding site" evidence="11">
    <location>
        <position position="159"/>
    </location>
    <ligand>
        <name>Mg(2+)</name>
        <dbReference type="ChEBI" id="CHEBI:18420"/>
    </ligand>
</feature>
<proteinExistence type="inferred from homology"/>
<accession>A0A0R1W3J5</accession>
<feature type="binding site" evidence="11">
    <location>
        <position position="158"/>
    </location>
    <ligand>
        <name>substrate</name>
    </ligand>
</feature>
<evidence type="ECO:0000256" key="10">
    <source>
        <dbReference type="ARBA" id="ARBA00025810"/>
    </source>
</evidence>
<comment type="similarity">
    <text evidence="11">Belongs to the IPP isomerase type 2 family.</text>
</comment>
<keyword evidence="9 11" id="KW-0413">Isomerase</keyword>
<dbReference type="GO" id="GO:0000287">
    <property type="term" value="F:magnesium ion binding"/>
    <property type="evidence" value="ECO:0007669"/>
    <property type="project" value="UniProtKB-UniRule"/>
</dbReference>
<keyword evidence="4 11" id="KW-0288">FMN</keyword>
<dbReference type="SUPFAM" id="SSF51395">
    <property type="entry name" value="FMN-linked oxidoreductases"/>
    <property type="match status" value="1"/>
</dbReference>
<feature type="binding site" evidence="11">
    <location>
        <begin position="272"/>
        <end position="274"/>
    </location>
    <ligand>
        <name>FMN</name>
        <dbReference type="ChEBI" id="CHEBI:58210"/>
    </ligand>
</feature>
<feature type="domain" description="FMN-dependent dehydrogenase" evidence="12">
    <location>
        <begin position="256"/>
        <end position="336"/>
    </location>
</feature>
<dbReference type="AlphaFoldDB" id="A0A0R1W3J5"/>
<comment type="caution">
    <text evidence="13">The sequence shown here is derived from an EMBL/GenBank/DDBJ whole genome shotgun (WGS) entry which is preliminary data.</text>
</comment>
<gene>
    <name evidence="11" type="primary">fni</name>
    <name evidence="13" type="ORF">FC15_GL001288</name>
</gene>
<comment type="subunit">
    <text evidence="10 11">Homooctamer. Dimer of tetramers.</text>
</comment>
<dbReference type="InterPro" id="IPR011179">
    <property type="entry name" value="IPdP_isomerase"/>
</dbReference>
<comment type="cofactor">
    <cofactor evidence="11">
        <name>Mg(2+)</name>
        <dbReference type="ChEBI" id="CHEBI:18420"/>
    </cofactor>
</comment>
<feature type="binding site" evidence="11">
    <location>
        <position position="191"/>
    </location>
    <ligand>
        <name>FMN</name>
        <dbReference type="ChEBI" id="CHEBI:58210"/>
    </ligand>
</feature>
<keyword evidence="7 11" id="KW-0521">NADP</keyword>
<comment type="function">
    <text evidence="11">Involved in the biosynthesis of isoprenoids. Catalyzes the 1,3-allylic rearrangement of the homoallylic substrate isopentenyl (IPP) to its allylic isomer, dimethylallyl diphosphate (DMAPP).</text>
</comment>
<dbReference type="OrthoDB" id="9795032at2"/>
<dbReference type="HAMAP" id="MF_00354">
    <property type="entry name" value="Idi_2"/>
    <property type="match status" value="1"/>
</dbReference>
<evidence type="ECO:0000256" key="6">
    <source>
        <dbReference type="ARBA" id="ARBA00022842"/>
    </source>
</evidence>
<keyword evidence="6 11" id="KW-0460">Magnesium</keyword>
<name>A0A0R1W3J5_9LACO</name>
<keyword evidence="8 11" id="KW-0414">Isoprene biosynthesis</keyword>
<organism evidence="13 14">
    <name type="scientific">Lapidilactobacillus concavus DSM 17758</name>
    <dbReference type="NCBI Taxonomy" id="1423735"/>
    <lineage>
        <taxon>Bacteria</taxon>
        <taxon>Bacillati</taxon>
        <taxon>Bacillota</taxon>
        <taxon>Bacilli</taxon>
        <taxon>Lactobacillales</taxon>
        <taxon>Lactobacillaceae</taxon>
        <taxon>Lapidilactobacillus</taxon>
    </lineage>
</organism>
<keyword evidence="2 11" id="KW-0963">Cytoplasm</keyword>
<keyword evidence="14" id="KW-1185">Reference proteome</keyword>
<feature type="binding site" evidence="11">
    <location>
        <begin position="10"/>
        <end position="11"/>
    </location>
    <ligand>
        <name>substrate</name>
    </ligand>
</feature>
<dbReference type="Pfam" id="PF01070">
    <property type="entry name" value="FMN_dh"/>
    <property type="match status" value="1"/>
</dbReference>
<evidence type="ECO:0000256" key="9">
    <source>
        <dbReference type="ARBA" id="ARBA00023235"/>
    </source>
</evidence>
<feature type="binding site" evidence="11">
    <location>
        <begin position="69"/>
        <end position="71"/>
    </location>
    <ligand>
        <name>FMN</name>
        <dbReference type="ChEBI" id="CHEBI:58210"/>
    </ligand>
</feature>
<feature type="binding site" evidence="11">
    <location>
        <position position="128"/>
    </location>
    <ligand>
        <name>FMN</name>
        <dbReference type="ChEBI" id="CHEBI:58210"/>
    </ligand>
</feature>
<dbReference type="RefSeq" id="WP_057824035.1">
    <property type="nucleotide sequence ID" value="NZ_AZFX01000036.1"/>
</dbReference>
<protein>
    <recommendedName>
        <fullName evidence="11">Isopentenyl-diphosphate delta-isomerase</fullName>
        <shortName evidence="11">IPP isomerase</shortName>
        <ecNumber evidence="11">5.3.3.2</ecNumber>
    </recommendedName>
    <alternativeName>
        <fullName evidence="11">Isopentenyl diphosphate:dimethylallyl diphosphate isomerase</fullName>
    </alternativeName>
    <alternativeName>
        <fullName evidence="11">Isopentenyl pyrophosphate isomerase</fullName>
    </alternativeName>
    <alternativeName>
        <fullName evidence="11">Type 2 isopentenyl diphosphate isomerase</fullName>
        <shortName evidence="11">IDI-2</shortName>
    </alternativeName>
</protein>
<dbReference type="Gene3D" id="3.20.20.70">
    <property type="entry name" value="Aldolase class I"/>
    <property type="match status" value="1"/>
</dbReference>
<comment type="cofactor">
    <cofactor evidence="1 11">
        <name>FMN</name>
        <dbReference type="ChEBI" id="CHEBI:58210"/>
    </cofactor>
</comment>
<dbReference type="GO" id="GO:0004452">
    <property type="term" value="F:isopentenyl-diphosphate delta-isomerase activity"/>
    <property type="evidence" value="ECO:0007669"/>
    <property type="project" value="UniProtKB-UniRule"/>
</dbReference>
<comment type="caution">
    <text evidence="11">Lacks conserved residue(s) required for the propagation of feature annotation.</text>
</comment>
<feature type="binding site" evidence="11">
    <location>
        <position position="99"/>
    </location>
    <ligand>
        <name>FMN</name>
        <dbReference type="ChEBI" id="CHEBI:58210"/>
    </ligand>
</feature>
<evidence type="ECO:0000256" key="2">
    <source>
        <dbReference type="ARBA" id="ARBA00022490"/>
    </source>
</evidence>
<evidence type="ECO:0000256" key="3">
    <source>
        <dbReference type="ARBA" id="ARBA00022630"/>
    </source>
</evidence>